<reference evidence="6 7" key="1">
    <citation type="submission" date="2015-09" db="EMBL/GenBank/DDBJ databases">
        <authorList>
            <consortium name="Swine Surveillance"/>
        </authorList>
    </citation>
    <scope>NUCLEOTIDE SEQUENCE [LARGE SCALE GENOMIC DNA]</scope>
    <source>
        <strain evidence="6 7">CECT 8399</strain>
    </source>
</reference>
<dbReference type="STRING" id="1396826.PHA8399_02445"/>
<dbReference type="Gene3D" id="3.40.50.720">
    <property type="entry name" value="NAD(P)-binding Rossmann-like Domain"/>
    <property type="match status" value="1"/>
</dbReference>
<dbReference type="SUPFAM" id="SSF48179">
    <property type="entry name" value="6-phosphogluconate dehydrogenase C-terminal domain-like"/>
    <property type="match status" value="1"/>
</dbReference>
<evidence type="ECO:0000259" key="5">
    <source>
        <dbReference type="Pfam" id="PF14833"/>
    </source>
</evidence>
<feature type="active site" evidence="3">
    <location>
        <position position="184"/>
    </location>
</feature>
<evidence type="ECO:0000259" key="4">
    <source>
        <dbReference type="Pfam" id="PF03446"/>
    </source>
</evidence>
<proteinExistence type="predicted"/>
<dbReference type="RefSeq" id="WP_058286398.1">
    <property type="nucleotide sequence ID" value="NZ_CYSR01000022.1"/>
</dbReference>
<dbReference type="PANTHER" id="PTHR43580">
    <property type="entry name" value="OXIDOREDUCTASE GLYR1-RELATED"/>
    <property type="match status" value="1"/>
</dbReference>
<gene>
    <name evidence="6" type="primary">garR_1</name>
    <name evidence="6" type="ORF">PHA8399_02445</name>
</gene>
<dbReference type="EMBL" id="CYSR01000022">
    <property type="protein sequence ID" value="CUI00317.1"/>
    <property type="molecule type" value="Genomic_DNA"/>
</dbReference>
<dbReference type="InterPro" id="IPR036291">
    <property type="entry name" value="NAD(P)-bd_dom_sf"/>
</dbReference>
<dbReference type="InterPro" id="IPR051265">
    <property type="entry name" value="HIBADH-related_NP60_sf"/>
</dbReference>
<keyword evidence="2" id="KW-0520">NAD</keyword>
<dbReference type="GO" id="GO:0051287">
    <property type="term" value="F:NAD binding"/>
    <property type="evidence" value="ECO:0007669"/>
    <property type="project" value="InterPro"/>
</dbReference>
<dbReference type="InterPro" id="IPR006115">
    <property type="entry name" value="6PGDH_NADP-bd"/>
</dbReference>
<dbReference type="InterPro" id="IPR008927">
    <property type="entry name" value="6-PGluconate_DH-like_C_sf"/>
</dbReference>
<feature type="domain" description="6-phosphogluconate dehydrogenase NADP-binding" evidence="4">
    <location>
        <begin position="16"/>
        <end position="170"/>
    </location>
</feature>
<dbReference type="Gene3D" id="1.10.1040.10">
    <property type="entry name" value="N-(1-d-carboxylethyl)-l-norvaline Dehydrogenase, domain 2"/>
    <property type="match status" value="1"/>
</dbReference>
<feature type="domain" description="3-hydroxyisobutyrate dehydrogenase-like NAD-binding" evidence="5">
    <location>
        <begin position="178"/>
        <end position="294"/>
    </location>
</feature>
<dbReference type="InterPro" id="IPR013328">
    <property type="entry name" value="6PGD_dom2"/>
</dbReference>
<name>A0A0P1HAW8_9RHOB</name>
<dbReference type="InterPro" id="IPR015815">
    <property type="entry name" value="HIBADH-related"/>
</dbReference>
<dbReference type="EC" id="1.1.1.60" evidence="6"/>
<accession>A0A0P1HAW8</accession>
<keyword evidence="1 6" id="KW-0560">Oxidoreductase</keyword>
<evidence type="ECO:0000256" key="3">
    <source>
        <dbReference type="PIRSR" id="PIRSR000103-1"/>
    </source>
</evidence>
<evidence type="ECO:0000256" key="1">
    <source>
        <dbReference type="ARBA" id="ARBA00023002"/>
    </source>
</evidence>
<evidence type="ECO:0000313" key="7">
    <source>
        <dbReference type="Proteomes" id="UP000051326"/>
    </source>
</evidence>
<dbReference type="PANTHER" id="PTHR43580:SF2">
    <property type="entry name" value="CYTOKINE-LIKE NUCLEAR FACTOR N-PAC"/>
    <property type="match status" value="1"/>
</dbReference>
<dbReference type="Proteomes" id="UP000051326">
    <property type="component" value="Unassembled WGS sequence"/>
</dbReference>
<evidence type="ECO:0000256" key="2">
    <source>
        <dbReference type="ARBA" id="ARBA00023027"/>
    </source>
</evidence>
<dbReference type="GO" id="GO:0008679">
    <property type="term" value="F:2-hydroxy-3-oxopropionate reductase activity"/>
    <property type="evidence" value="ECO:0007669"/>
    <property type="project" value="UniProtKB-EC"/>
</dbReference>
<dbReference type="SUPFAM" id="SSF51735">
    <property type="entry name" value="NAD(P)-binding Rossmann-fold domains"/>
    <property type="match status" value="1"/>
</dbReference>
<sequence length="299" mass="30416">MTTDAISPPPRPALRVAVLGAGLMGAPMARNIAAAGCQVRVWNRSPGKALSLAAPNITPAADPAGAALHADVIVTMLKDASAIAEVMSALPDADSVPAASVCWLQMSTVGPADIPGLETLAARKGLTLIDAPVLGTRQPAEAGQLLVLAAGPDSTKEVVQPVLDAVGKATRWLDTAPGTATRLKLALNSWVFALTHGAAESLALARGLGLDPELVADTLRGGPLDTPFFQIKAQAMASGNFTPAFTIDNAVKDSALIVGAAQEAGVRADLAEAGLTRYRRVQAQGHGGADMAATYLASQ</sequence>
<dbReference type="InterPro" id="IPR029154">
    <property type="entry name" value="HIBADH-like_NADP-bd"/>
</dbReference>
<organism evidence="6 7">
    <name type="scientific">Leisingera aquaemixtae</name>
    <dbReference type="NCBI Taxonomy" id="1396826"/>
    <lineage>
        <taxon>Bacteria</taxon>
        <taxon>Pseudomonadati</taxon>
        <taxon>Pseudomonadota</taxon>
        <taxon>Alphaproteobacteria</taxon>
        <taxon>Rhodobacterales</taxon>
        <taxon>Roseobacteraceae</taxon>
        <taxon>Leisingera</taxon>
    </lineage>
</organism>
<dbReference type="Pfam" id="PF14833">
    <property type="entry name" value="NAD_binding_11"/>
    <property type="match status" value="1"/>
</dbReference>
<dbReference type="AlphaFoldDB" id="A0A0P1HAW8"/>
<dbReference type="GO" id="GO:0050661">
    <property type="term" value="F:NADP binding"/>
    <property type="evidence" value="ECO:0007669"/>
    <property type="project" value="InterPro"/>
</dbReference>
<evidence type="ECO:0000313" key="6">
    <source>
        <dbReference type="EMBL" id="CUI00317.1"/>
    </source>
</evidence>
<dbReference type="Pfam" id="PF03446">
    <property type="entry name" value="NAD_binding_2"/>
    <property type="match status" value="1"/>
</dbReference>
<protein>
    <submittedName>
        <fullName evidence="6">2-hydroxy-3-oxopropionate reductase</fullName>
        <ecNumber evidence="6">1.1.1.60</ecNumber>
    </submittedName>
</protein>
<dbReference type="PIRSF" id="PIRSF000103">
    <property type="entry name" value="HIBADH"/>
    <property type="match status" value="1"/>
</dbReference>